<evidence type="ECO:0000313" key="2">
    <source>
        <dbReference type="Proteomes" id="UP000191116"/>
    </source>
</evidence>
<gene>
    <name evidence="1" type="ORF">CZ814_02751</name>
</gene>
<dbReference type="RefSeq" id="WP_080175527.1">
    <property type="nucleotide sequence ID" value="NZ_AP024855.1"/>
</dbReference>
<proteinExistence type="predicted"/>
<dbReference type="Proteomes" id="UP000191116">
    <property type="component" value="Unassembled WGS sequence"/>
</dbReference>
<protein>
    <submittedName>
        <fullName evidence="1">Uncharacterized protein</fullName>
    </submittedName>
</protein>
<dbReference type="EMBL" id="FUWP01000017">
    <property type="protein sequence ID" value="SKA48126.1"/>
    <property type="molecule type" value="Genomic_DNA"/>
</dbReference>
<accession>A0A1T4U640</accession>
<dbReference type="OrthoDB" id="878605at2"/>
<reference evidence="1 2" key="1">
    <citation type="submission" date="2017-02" db="EMBL/GenBank/DDBJ databases">
        <authorList>
            <person name="Peterson S.W."/>
        </authorList>
    </citation>
    <scope>NUCLEOTIDE SEQUENCE [LARGE SCALE GENOMIC DNA]</scope>
    <source>
        <strain evidence="1 2">CECT 9189</strain>
    </source>
</reference>
<sequence>MKKKKDIFITKAEICHHQRYSYAFFDYINAKTKSTITCPIHGNFNQRPDVHLAGHGCPACSGKLKKNIDDFITQATTIHHNKYSYGGFIYKGALQKGVICCQIHGNFEQSPNAHLAGKGCPQCAKNSQYSQTTYIKKANAIHHHNYQYSNTNYTNALQKIDIICLIHGPFTQRADAHLRGDGCPKCAKKNQKKTVKQFIVDAKKIHGKRYNYSLFEYHNMRTKGIIICSIHGPFFQLPINHLAGSGCQKCALQRRKKIKNINKQPPIKLLQPY</sequence>
<dbReference type="AlphaFoldDB" id="A0A1T4U640"/>
<name>A0A1T4U640_9GAMM</name>
<organism evidence="1 2">
    <name type="scientific">Photobacterium toruni</name>
    <dbReference type="NCBI Taxonomy" id="1935446"/>
    <lineage>
        <taxon>Bacteria</taxon>
        <taxon>Pseudomonadati</taxon>
        <taxon>Pseudomonadota</taxon>
        <taxon>Gammaproteobacteria</taxon>
        <taxon>Vibrionales</taxon>
        <taxon>Vibrionaceae</taxon>
        <taxon>Photobacterium</taxon>
    </lineage>
</organism>
<evidence type="ECO:0000313" key="1">
    <source>
        <dbReference type="EMBL" id="SKA48126.1"/>
    </source>
</evidence>